<dbReference type="Proteomes" id="UP000261166">
    <property type="component" value="Unassembled WGS sequence"/>
</dbReference>
<evidence type="ECO:0000313" key="3">
    <source>
        <dbReference type="EMBL" id="RGE73192.1"/>
    </source>
</evidence>
<feature type="transmembrane region" description="Helical" evidence="1">
    <location>
        <begin position="197"/>
        <end position="215"/>
    </location>
</feature>
<dbReference type="AlphaFoldDB" id="A0A3E3ID59"/>
<gene>
    <name evidence="3" type="ORF">DWY69_06855</name>
    <name evidence="2" type="ORF">DXC51_01330</name>
</gene>
<dbReference type="EMBL" id="QVLU01000004">
    <property type="protein sequence ID" value="RGE73192.1"/>
    <property type="molecule type" value="Genomic_DNA"/>
</dbReference>
<dbReference type="InterPro" id="IPR032479">
    <property type="entry name" value="DUF5058"/>
</dbReference>
<dbReference type="Pfam" id="PF16481">
    <property type="entry name" value="DUF5058"/>
    <property type="match status" value="1"/>
</dbReference>
<feature type="transmembrane region" description="Helical" evidence="1">
    <location>
        <begin position="227"/>
        <end position="246"/>
    </location>
</feature>
<proteinExistence type="predicted"/>
<comment type="caution">
    <text evidence="2">The sequence shown here is derived from an EMBL/GenBank/DDBJ whole genome shotgun (WGS) entry which is preliminary data.</text>
</comment>
<feature type="transmembrane region" description="Helical" evidence="1">
    <location>
        <begin position="44"/>
        <end position="65"/>
    </location>
</feature>
<evidence type="ECO:0000256" key="1">
    <source>
        <dbReference type="SAM" id="Phobius"/>
    </source>
</evidence>
<feature type="transmembrane region" description="Helical" evidence="1">
    <location>
        <begin position="258"/>
        <end position="276"/>
    </location>
</feature>
<feature type="transmembrane region" description="Helical" evidence="1">
    <location>
        <begin position="85"/>
        <end position="110"/>
    </location>
</feature>
<protein>
    <submittedName>
        <fullName evidence="2">DUF5058 family protein</fullName>
    </submittedName>
</protein>
<name>A0A3E3ID59_9FIRM</name>
<keyword evidence="1" id="KW-0812">Transmembrane</keyword>
<dbReference type="EMBL" id="QVLV01000001">
    <property type="protein sequence ID" value="RGE64998.1"/>
    <property type="molecule type" value="Genomic_DNA"/>
</dbReference>
<evidence type="ECO:0000313" key="5">
    <source>
        <dbReference type="Proteomes" id="UP000261166"/>
    </source>
</evidence>
<evidence type="ECO:0000313" key="4">
    <source>
        <dbReference type="Proteomes" id="UP000260812"/>
    </source>
</evidence>
<organism evidence="2 4">
    <name type="scientific">Eisenbergiella massiliensis</name>
    <dbReference type="NCBI Taxonomy" id="1720294"/>
    <lineage>
        <taxon>Bacteria</taxon>
        <taxon>Bacillati</taxon>
        <taxon>Bacillota</taxon>
        <taxon>Clostridia</taxon>
        <taxon>Lachnospirales</taxon>
        <taxon>Lachnospiraceae</taxon>
        <taxon>Eisenbergiella</taxon>
    </lineage>
</organism>
<keyword evidence="1" id="KW-0472">Membrane</keyword>
<dbReference type="OrthoDB" id="86868at2"/>
<accession>A0A3E3ID59</accession>
<feature type="transmembrane region" description="Helical" evidence="1">
    <location>
        <begin position="153"/>
        <end position="176"/>
    </location>
</feature>
<sequence>MRMRGAIPAPLFSEKRAAPVTQPAPYKENVFMNNEYIASVNSGFFYLLVAGVLLFITIMCFVYLIKSYRAGLAIGMDKKVLKRAIISSATFTILPSISILLGVIALSGTLGVPFSWLRLSVIGALQYELNVAEIAAQSIGLSGLKLSEMSMSAFATISLVMTIGILGGVICCILFLKKYLGKIQKAPKAKAEGKPGFGDHATTCMFVGLCGAYIGSYVGTLTSSGNYVPLAVAAVSAAFMAVFEYFTNKKGIAVLDNFSMAVSMLAGMAAAVIMSLV</sequence>
<keyword evidence="4" id="KW-1185">Reference proteome</keyword>
<reference evidence="2 5" key="1">
    <citation type="submission" date="2018-08" db="EMBL/GenBank/DDBJ databases">
        <title>A genome reference for cultivated species of the human gut microbiota.</title>
        <authorList>
            <person name="Zou Y."/>
            <person name="Xue W."/>
            <person name="Luo G."/>
        </authorList>
    </citation>
    <scope>NUCLEOTIDE SEQUENCE [LARGE SCALE GENOMIC DNA]</scope>
    <source>
        <strain evidence="3 5">AF26-4BH</strain>
        <strain evidence="2">TF05-5AC</strain>
    </source>
</reference>
<dbReference type="Proteomes" id="UP000260812">
    <property type="component" value="Unassembled WGS sequence"/>
</dbReference>
<evidence type="ECO:0000313" key="2">
    <source>
        <dbReference type="EMBL" id="RGE64998.1"/>
    </source>
</evidence>
<keyword evidence="1" id="KW-1133">Transmembrane helix</keyword>